<protein>
    <recommendedName>
        <fullName evidence="5">Pilus assembly tadd transmembrane protein</fullName>
    </recommendedName>
</protein>
<name>A0ABN9IMT0_9RALS</name>
<dbReference type="PROSITE" id="PS50005">
    <property type="entry name" value="TPR"/>
    <property type="match status" value="1"/>
</dbReference>
<feature type="repeat" description="TPR" evidence="1">
    <location>
        <begin position="136"/>
        <end position="169"/>
    </location>
</feature>
<dbReference type="SUPFAM" id="SSF48452">
    <property type="entry name" value="TPR-like"/>
    <property type="match status" value="1"/>
</dbReference>
<sequence>MTRLPNTARASLACVTMLTVLLAGCGSMATSDMSLRADADIEMARQRQSQEKAEITNPATYLSLIRKMQEQGLYYASLAHIDAYQQRYGRAPEVLLMRADALRETDQLAAADAEYRAVVGATSTMGAGTQGALLNAAAWRGLGIVAGRQGNFAEAARRLQVAAQANPTDANTASDLGYALMRAGEVEQARVPLMQAQQMALGNPKVAGNLVIWLTVNDRKDDAASLAAHAQLTASARKAVDEDVARVRGAWRDRRIARETATTAPRTVVAGPSAAASAGVSIAAAATATRTPARPLALQRGRLLDTLEVSQ</sequence>
<dbReference type="Proteomes" id="UP001189813">
    <property type="component" value="Unassembled WGS sequence"/>
</dbReference>
<reference evidence="3 4" key="1">
    <citation type="submission" date="2023-07" db="EMBL/GenBank/DDBJ databases">
        <authorList>
            <person name="Peeters C."/>
        </authorList>
    </citation>
    <scope>NUCLEOTIDE SEQUENCE [LARGE SCALE GENOMIC DNA]</scope>
    <source>
        <strain evidence="3 4">LMG 19083</strain>
    </source>
</reference>
<proteinExistence type="predicted"/>
<dbReference type="PIRSF" id="PIRSF029658">
    <property type="entry name" value="UCP029658_TPR"/>
    <property type="match status" value="1"/>
</dbReference>
<evidence type="ECO:0008006" key="5">
    <source>
        <dbReference type="Google" id="ProtNLM"/>
    </source>
</evidence>
<dbReference type="InterPro" id="IPR016931">
    <property type="entry name" value="UCP029658_TPR"/>
</dbReference>
<dbReference type="RefSeq" id="WP_316664962.1">
    <property type="nucleotide sequence ID" value="NZ_CATZBU010000003.1"/>
</dbReference>
<organism evidence="3 4">
    <name type="scientific">Ralstonia psammae</name>
    <dbReference type="NCBI Taxonomy" id="3058598"/>
    <lineage>
        <taxon>Bacteria</taxon>
        <taxon>Pseudomonadati</taxon>
        <taxon>Pseudomonadota</taxon>
        <taxon>Betaproteobacteria</taxon>
        <taxon>Burkholderiales</taxon>
        <taxon>Burkholderiaceae</taxon>
        <taxon>Ralstonia</taxon>
    </lineage>
</organism>
<keyword evidence="2" id="KW-0732">Signal</keyword>
<comment type="caution">
    <text evidence="3">The sequence shown here is derived from an EMBL/GenBank/DDBJ whole genome shotgun (WGS) entry which is preliminary data.</text>
</comment>
<dbReference type="EMBL" id="CATZBU010000003">
    <property type="protein sequence ID" value="CAJ0786550.1"/>
    <property type="molecule type" value="Genomic_DNA"/>
</dbReference>
<dbReference type="InterPro" id="IPR011990">
    <property type="entry name" value="TPR-like_helical_dom_sf"/>
</dbReference>
<dbReference type="InterPro" id="IPR019734">
    <property type="entry name" value="TPR_rpt"/>
</dbReference>
<keyword evidence="1" id="KW-0802">TPR repeat</keyword>
<dbReference type="PROSITE" id="PS51257">
    <property type="entry name" value="PROKAR_LIPOPROTEIN"/>
    <property type="match status" value="1"/>
</dbReference>
<evidence type="ECO:0000313" key="4">
    <source>
        <dbReference type="Proteomes" id="UP001189813"/>
    </source>
</evidence>
<evidence type="ECO:0000256" key="2">
    <source>
        <dbReference type="SAM" id="SignalP"/>
    </source>
</evidence>
<feature type="chain" id="PRO_5046650977" description="Pilus assembly tadd transmembrane protein" evidence="2">
    <location>
        <begin position="30"/>
        <end position="311"/>
    </location>
</feature>
<gene>
    <name evidence="3" type="ORF">LMG19083_01449</name>
</gene>
<dbReference type="Pfam" id="PF14559">
    <property type="entry name" value="TPR_19"/>
    <property type="match status" value="1"/>
</dbReference>
<keyword evidence="4" id="KW-1185">Reference proteome</keyword>
<feature type="signal peptide" evidence="2">
    <location>
        <begin position="1"/>
        <end position="29"/>
    </location>
</feature>
<evidence type="ECO:0000256" key="1">
    <source>
        <dbReference type="PROSITE-ProRule" id="PRU00339"/>
    </source>
</evidence>
<evidence type="ECO:0000313" key="3">
    <source>
        <dbReference type="EMBL" id="CAJ0786550.1"/>
    </source>
</evidence>
<dbReference type="Gene3D" id="1.25.40.10">
    <property type="entry name" value="Tetratricopeptide repeat domain"/>
    <property type="match status" value="1"/>
</dbReference>
<accession>A0ABN9IMT0</accession>